<evidence type="ECO:0000313" key="12">
    <source>
        <dbReference type="Proteomes" id="UP000641932"/>
    </source>
</evidence>
<comment type="catalytic activity">
    <reaction evidence="10">
        <text>D-sedoheptulose 7-phosphate + D-glyceraldehyde 3-phosphate = D-erythrose 4-phosphate + beta-D-fructose 6-phosphate</text>
        <dbReference type="Rhea" id="RHEA:17053"/>
        <dbReference type="ChEBI" id="CHEBI:16897"/>
        <dbReference type="ChEBI" id="CHEBI:57483"/>
        <dbReference type="ChEBI" id="CHEBI:57634"/>
        <dbReference type="ChEBI" id="CHEBI:59776"/>
        <dbReference type="EC" id="2.2.1.2"/>
    </reaction>
</comment>
<gene>
    <name evidence="11" type="primary">tal1</name>
    <name evidence="10" type="synonym">tal</name>
    <name evidence="11" type="ORF">GCM10012280_29930</name>
</gene>
<evidence type="ECO:0000256" key="2">
    <source>
        <dbReference type="ARBA" id="ARBA00004496"/>
    </source>
</evidence>
<dbReference type="NCBIfam" id="TIGR00876">
    <property type="entry name" value="tal_mycobact"/>
    <property type="match status" value="1"/>
</dbReference>
<dbReference type="EC" id="2.2.1.2" evidence="5 10"/>
<keyword evidence="12" id="KW-1185">Reference proteome</keyword>
<feature type="active site" description="Schiff-base intermediate with substrate" evidence="10">
    <location>
        <position position="146"/>
    </location>
</feature>
<dbReference type="EMBL" id="BMMS01000011">
    <property type="protein sequence ID" value="GGO88636.1"/>
    <property type="molecule type" value="Genomic_DNA"/>
</dbReference>
<evidence type="ECO:0000313" key="11">
    <source>
        <dbReference type="EMBL" id="GGO88636.1"/>
    </source>
</evidence>
<evidence type="ECO:0000256" key="3">
    <source>
        <dbReference type="ARBA" id="ARBA00004857"/>
    </source>
</evidence>
<evidence type="ECO:0000256" key="7">
    <source>
        <dbReference type="ARBA" id="ARBA00022679"/>
    </source>
</evidence>
<keyword evidence="7 10" id="KW-0808">Transferase</keyword>
<dbReference type="HAMAP" id="MF_00493">
    <property type="entry name" value="Transaldolase_2"/>
    <property type="match status" value="1"/>
</dbReference>
<accession>A0A918DX30</accession>
<dbReference type="AlphaFoldDB" id="A0A918DX30"/>
<keyword evidence="8 10" id="KW-0570">Pentose shunt</keyword>
<evidence type="ECO:0000256" key="6">
    <source>
        <dbReference type="ARBA" id="ARBA00022490"/>
    </source>
</evidence>
<evidence type="ECO:0000256" key="4">
    <source>
        <dbReference type="ARBA" id="ARBA00008426"/>
    </source>
</evidence>
<evidence type="ECO:0000256" key="1">
    <source>
        <dbReference type="ARBA" id="ARBA00003518"/>
    </source>
</evidence>
<evidence type="ECO:0000256" key="9">
    <source>
        <dbReference type="ARBA" id="ARBA00023270"/>
    </source>
</evidence>
<keyword evidence="6 10" id="KW-0963">Cytoplasm</keyword>
<dbReference type="GO" id="GO:0005975">
    <property type="term" value="P:carbohydrate metabolic process"/>
    <property type="evidence" value="ECO:0007669"/>
    <property type="project" value="InterPro"/>
</dbReference>
<dbReference type="GO" id="GO:0004801">
    <property type="term" value="F:transaldolase activity"/>
    <property type="evidence" value="ECO:0007669"/>
    <property type="project" value="UniProtKB-UniRule"/>
</dbReference>
<protein>
    <recommendedName>
        <fullName evidence="5 10">Transaldolase</fullName>
        <ecNumber evidence="5 10">2.2.1.2</ecNumber>
    </recommendedName>
</protein>
<dbReference type="InterPro" id="IPR013785">
    <property type="entry name" value="Aldolase_TIM"/>
</dbReference>
<evidence type="ECO:0000256" key="5">
    <source>
        <dbReference type="ARBA" id="ARBA00013151"/>
    </source>
</evidence>
<keyword evidence="9 10" id="KW-0704">Schiff base</keyword>
<dbReference type="GO" id="GO:0005737">
    <property type="term" value="C:cytoplasm"/>
    <property type="evidence" value="ECO:0007669"/>
    <property type="project" value="UniProtKB-SubCell"/>
</dbReference>
<dbReference type="SUPFAM" id="SSF51569">
    <property type="entry name" value="Aldolase"/>
    <property type="match status" value="1"/>
</dbReference>
<dbReference type="PANTHER" id="PTHR10683:SF31">
    <property type="entry name" value="TRANSALDOLASE"/>
    <property type="match status" value="1"/>
</dbReference>
<comment type="function">
    <text evidence="1 10">Transaldolase is important for the balance of metabolites in the pentose-phosphate pathway.</text>
</comment>
<proteinExistence type="inferred from homology"/>
<dbReference type="NCBIfam" id="NF002881">
    <property type="entry name" value="PRK03343.1"/>
    <property type="match status" value="1"/>
</dbReference>
<organism evidence="11 12">
    <name type="scientific">Wenjunlia tyrosinilytica</name>
    <dbReference type="NCBI Taxonomy" id="1544741"/>
    <lineage>
        <taxon>Bacteria</taxon>
        <taxon>Bacillati</taxon>
        <taxon>Actinomycetota</taxon>
        <taxon>Actinomycetes</taxon>
        <taxon>Kitasatosporales</taxon>
        <taxon>Streptomycetaceae</taxon>
        <taxon>Wenjunlia</taxon>
    </lineage>
</organism>
<comment type="similarity">
    <text evidence="4 10">Belongs to the transaldolase family. Type 2 subfamily.</text>
</comment>
<dbReference type="InterPro" id="IPR001585">
    <property type="entry name" value="TAL/FSA"/>
</dbReference>
<dbReference type="RefSeq" id="WP_189132131.1">
    <property type="nucleotide sequence ID" value="NZ_BMMS01000011.1"/>
</dbReference>
<evidence type="ECO:0000256" key="8">
    <source>
        <dbReference type="ARBA" id="ARBA00023126"/>
    </source>
</evidence>
<evidence type="ECO:0000256" key="10">
    <source>
        <dbReference type="HAMAP-Rule" id="MF_00493"/>
    </source>
</evidence>
<dbReference type="InterPro" id="IPR004732">
    <property type="entry name" value="Transaldolase_2"/>
</dbReference>
<comment type="pathway">
    <text evidence="3 10">Carbohydrate degradation; pentose phosphate pathway; D-glyceraldehyde 3-phosphate and beta-D-fructose 6-phosphate from D-ribose 5-phosphate and D-xylulose 5-phosphate (non-oxidative stage): step 2/3.</text>
</comment>
<reference evidence="11" key="1">
    <citation type="journal article" date="2014" name="Int. J. Syst. Evol. Microbiol.">
        <title>Complete genome sequence of Corynebacterium casei LMG S-19264T (=DSM 44701T), isolated from a smear-ripened cheese.</title>
        <authorList>
            <consortium name="US DOE Joint Genome Institute (JGI-PGF)"/>
            <person name="Walter F."/>
            <person name="Albersmeier A."/>
            <person name="Kalinowski J."/>
            <person name="Ruckert C."/>
        </authorList>
    </citation>
    <scope>NUCLEOTIDE SEQUENCE</scope>
    <source>
        <strain evidence="11">CGMCC 4.7201</strain>
    </source>
</reference>
<dbReference type="PANTHER" id="PTHR10683">
    <property type="entry name" value="TRANSALDOLASE"/>
    <property type="match status" value="1"/>
</dbReference>
<reference evidence="11" key="2">
    <citation type="submission" date="2020-09" db="EMBL/GenBank/DDBJ databases">
        <authorList>
            <person name="Sun Q."/>
            <person name="Zhou Y."/>
        </authorList>
    </citation>
    <scope>NUCLEOTIDE SEQUENCE</scope>
    <source>
        <strain evidence="11">CGMCC 4.7201</strain>
    </source>
</reference>
<sequence length="390" mass="41694">MAEFKVLGGILEELAAEGVRVWLDGLCRDRLASGRLDRLVRDGRAAGVASDPALCARAVAESPAYHEQLDQLAHRGVGTEEAVRALTTYDARWACDVLMPVFESGTGVDGRVCIETDPRLARRTAATVAEARALSWAVNRPNLLVKIPATTEGLCAMSQCLAEGIGVNASPVFSVERYGAVLDAYFEGLERALDAGVELATVGSVVSFFLGPVDTAVDASLDELGAGAVKELCGEAALANARLAYRLYEERLGSERWRALAAAGARPQRLLWTATQVGNPAHRDTRYVEGLVVWGTVSAMTEATQEALADHGELRGDTVTGEHTAARGVMDALERLGISFAKVTRELEEQALRASFAAWERLSGAVEDALRRPHGAPDRVTRPEPGPPLI</sequence>
<dbReference type="GO" id="GO:0006098">
    <property type="term" value="P:pentose-phosphate shunt"/>
    <property type="evidence" value="ECO:0007669"/>
    <property type="project" value="UniProtKB-UniRule"/>
</dbReference>
<comment type="subcellular location">
    <subcellularLocation>
        <location evidence="2 10">Cytoplasm</location>
    </subcellularLocation>
</comment>
<dbReference type="Pfam" id="PF00923">
    <property type="entry name" value="TAL_FSA"/>
    <property type="match status" value="1"/>
</dbReference>
<dbReference type="Proteomes" id="UP000641932">
    <property type="component" value="Unassembled WGS sequence"/>
</dbReference>
<comment type="caution">
    <text evidence="11">The sequence shown here is derived from an EMBL/GenBank/DDBJ whole genome shotgun (WGS) entry which is preliminary data.</text>
</comment>
<name>A0A918DX30_9ACTN</name>
<dbReference type="Gene3D" id="3.20.20.70">
    <property type="entry name" value="Aldolase class I"/>
    <property type="match status" value="1"/>
</dbReference>
<dbReference type="PIRSF" id="PIRSF036915">
    <property type="entry name" value="Trnald_Bac_Plnt"/>
    <property type="match status" value="1"/>
</dbReference>